<accession>A0ABU5II12</accession>
<keyword evidence="1" id="KW-0547">Nucleotide-binding</keyword>
<evidence type="ECO:0000259" key="7">
    <source>
        <dbReference type="PROSITE" id="PS50045"/>
    </source>
</evidence>
<evidence type="ECO:0000256" key="4">
    <source>
        <dbReference type="ARBA" id="ARBA00023125"/>
    </source>
</evidence>
<dbReference type="InterPro" id="IPR003593">
    <property type="entry name" value="AAA+_ATPase"/>
</dbReference>
<dbReference type="InterPro" id="IPR009057">
    <property type="entry name" value="Homeodomain-like_sf"/>
</dbReference>
<evidence type="ECO:0000256" key="3">
    <source>
        <dbReference type="ARBA" id="ARBA00023015"/>
    </source>
</evidence>
<dbReference type="InterPro" id="IPR025662">
    <property type="entry name" value="Sigma_54_int_dom_ATP-bd_1"/>
</dbReference>
<feature type="compositionally biased region" description="Low complexity" evidence="6">
    <location>
        <begin position="663"/>
        <end position="682"/>
    </location>
</feature>
<dbReference type="CDD" id="cd00009">
    <property type="entry name" value="AAA"/>
    <property type="match status" value="1"/>
</dbReference>
<dbReference type="Pfam" id="PF25601">
    <property type="entry name" value="AAA_lid_14"/>
    <property type="match status" value="1"/>
</dbReference>
<feature type="domain" description="PAS" evidence="8">
    <location>
        <begin position="231"/>
        <end position="264"/>
    </location>
</feature>
<keyword evidence="2" id="KW-0067">ATP-binding</keyword>
<keyword evidence="10" id="KW-1185">Reference proteome</keyword>
<dbReference type="InterPro" id="IPR029016">
    <property type="entry name" value="GAF-like_dom_sf"/>
</dbReference>
<feature type="domain" description="Sigma-54 factor interaction" evidence="7">
    <location>
        <begin position="403"/>
        <end position="629"/>
    </location>
</feature>
<evidence type="ECO:0000259" key="8">
    <source>
        <dbReference type="PROSITE" id="PS50112"/>
    </source>
</evidence>
<evidence type="ECO:0000256" key="6">
    <source>
        <dbReference type="SAM" id="MobiDB-lite"/>
    </source>
</evidence>
<dbReference type="Pfam" id="PF01590">
    <property type="entry name" value="GAF"/>
    <property type="match status" value="1"/>
</dbReference>
<dbReference type="Gene3D" id="3.40.50.300">
    <property type="entry name" value="P-loop containing nucleotide triphosphate hydrolases"/>
    <property type="match status" value="1"/>
</dbReference>
<dbReference type="InterPro" id="IPR058031">
    <property type="entry name" value="AAA_lid_NorR"/>
</dbReference>
<reference evidence="9 10" key="1">
    <citation type="submission" date="2023-11" db="EMBL/GenBank/DDBJ databases">
        <title>Draft genome of Azohydromonas lata strain H1 (DSM1123), a polyhydroxyalkanoate producer.</title>
        <authorList>
            <person name="Traversa D."/>
            <person name="D'Addabbo P."/>
            <person name="Pazzani C."/>
            <person name="Manzari C."/>
            <person name="Chiara M."/>
            <person name="Scrascia M."/>
        </authorList>
    </citation>
    <scope>NUCLEOTIDE SEQUENCE [LARGE SCALE GENOMIC DNA]</scope>
    <source>
        <strain evidence="9 10">H1</strain>
    </source>
</reference>
<dbReference type="Gene3D" id="1.10.8.60">
    <property type="match status" value="1"/>
</dbReference>
<dbReference type="EMBL" id="JAXOJX010000027">
    <property type="protein sequence ID" value="MDZ5458250.1"/>
    <property type="molecule type" value="Genomic_DNA"/>
</dbReference>
<proteinExistence type="predicted"/>
<dbReference type="PROSITE" id="PS00675">
    <property type="entry name" value="SIGMA54_INTERACT_1"/>
    <property type="match status" value="1"/>
</dbReference>
<dbReference type="Gene3D" id="3.30.450.40">
    <property type="match status" value="1"/>
</dbReference>
<dbReference type="SMART" id="SM00382">
    <property type="entry name" value="AAA"/>
    <property type="match status" value="1"/>
</dbReference>
<protein>
    <submittedName>
        <fullName evidence="9">Sigma-54-dependent Fis family transcriptional regulator</fullName>
    </submittedName>
</protein>
<evidence type="ECO:0000256" key="1">
    <source>
        <dbReference type="ARBA" id="ARBA00022741"/>
    </source>
</evidence>
<keyword evidence="5" id="KW-0804">Transcription</keyword>
<comment type="caution">
    <text evidence="9">The sequence shown here is derived from an EMBL/GenBank/DDBJ whole genome shotgun (WGS) entry which is preliminary data.</text>
</comment>
<dbReference type="SUPFAM" id="SSF46689">
    <property type="entry name" value="Homeodomain-like"/>
    <property type="match status" value="1"/>
</dbReference>
<dbReference type="InterPro" id="IPR027417">
    <property type="entry name" value="P-loop_NTPase"/>
</dbReference>
<keyword evidence="3" id="KW-0805">Transcription regulation</keyword>
<dbReference type="SUPFAM" id="SSF52540">
    <property type="entry name" value="P-loop containing nucleoside triphosphate hydrolases"/>
    <property type="match status" value="1"/>
</dbReference>
<dbReference type="Proteomes" id="UP001293718">
    <property type="component" value="Unassembled WGS sequence"/>
</dbReference>
<sequence>MLTTRPSDGSTAGRKRELGFGHSATSVLLPTDPAHVEAIRKSHERCAALGLTRIGHGDYTPLPRADLAQAHERNRRLFVHAAPVMELLLEQIIVSKSMVVLADTQGTVLHSVGHADLLERTAKVALAPGVNWAEASKGTNGMGTALVTEEPVFVHADEHFMYANDFLTCSAAPIFDPRGNLLGVLDVTGDHRSYHAHTLGLVKMSARMIENHWLTDDCQHALRLHFHSRVEFIDTLMGGILAVGEDGRLLGANRSALDLLGLSPAGLRMNSLESLFGLGLAQLVDQARSAAAGPFALNLSNGLQLHARLQMNWPLVRQGTRLQPDDGDAAAQPVEAAGEAGLAIAADMAAGVAALGGEVLACLREAAPLPVRAPASPAVLLSGTAPRARPAAEGELPSDLSWLQTGDAQLDSVVAKLRRVMDRDIAVLILGETGSGKEVLARALHQESARARQPFVAVNCASIPESLIEAELFGYEEGALSGGRRGGAVGRILQAHGGTLFLDEVGDMPAGLQARLLRVLQEGEVMPLGGTRPVPADVAVVSATHSDLRELVERQAFREDLYYRLNGLSVRLPPLRERSDLMALAARILRSRCPLRAPTLDADVAQLLQAYHWPGNVRQLVNVLRAAAAMAGDEPTITRAHLPDDFLEDVQRSMGRRRGGAGTPAAPASAEAPAAALPPSGEAADAGATLEELEMQTILRVVQELDGNISLASKRLGISRNTIYRKLRRR</sequence>
<dbReference type="InterPro" id="IPR000014">
    <property type="entry name" value="PAS"/>
</dbReference>
<evidence type="ECO:0000256" key="2">
    <source>
        <dbReference type="ARBA" id="ARBA00022840"/>
    </source>
</evidence>
<feature type="region of interest" description="Disordered" evidence="6">
    <location>
        <begin position="654"/>
        <end position="682"/>
    </location>
</feature>
<gene>
    <name evidence="9" type="ORF">SM757_16870</name>
</gene>
<evidence type="ECO:0000313" key="9">
    <source>
        <dbReference type="EMBL" id="MDZ5458250.1"/>
    </source>
</evidence>
<dbReference type="InterPro" id="IPR002197">
    <property type="entry name" value="HTH_Fis"/>
</dbReference>
<name>A0ABU5II12_9BURK</name>
<dbReference type="InterPro" id="IPR025944">
    <property type="entry name" value="Sigma_54_int_dom_CS"/>
</dbReference>
<dbReference type="RefSeq" id="WP_322466386.1">
    <property type="nucleotide sequence ID" value="NZ_JAXOJX010000027.1"/>
</dbReference>
<keyword evidence="4" id="KW-0238">DNA-binding</keyword>
<dbReference type="Gene3D" id="1.10.10.60">
    <property type="entry name" value="Homeodomain-like"/>
    <property type="match status" value="1"/>
</dbReference>
<dbReference type="InterPro" id="IPR025943">
    <property type="entry name" value="Sigma_54_int_dom_ATP-bd_2"/>
</dbReference>
<dbReference type="PANTHER" id="PTHR32071:SF77">
    <property type="entry name" value="TRANSCRIPTIONAL REGULATORY PROTEIN"/>
    <property type="match status" value="1"/>
</dbReference>
<dbReference type="PROSITE" id="PS50112">
    <property type="entry name" value="PAS"/>
    <property type="match status" value="1"/>
</dbReference>
<evidence type="ECO:0000313" key="10">
    <source>
        <dbReference type="Proteomes" id="UP001293718"/>
    </source>
</evidence>
<dbReference type="PROSITE" id="PS50045">
    <property type="entry name" value="SIGMA54_INTERACT_4"/>
    <property type="match status" value="1"/>
</dbReference>
<evidence type="ECO:0000256" key="5">
    <source>
        <dbReference type="ARBA" id="ARBA00023163"/>
    </source>
</evidence>
<dbReference type="PROSITE" id="PS00688">
    <property type="entry name" value="SIGMA54_INTERACT_3"/>
    <property type="match status" value="1"/>
</dbReference>
<dbReference type="InterPro" id="IPR003018">
    <property type="entry name" value="GAF"/>
</dbReference>
<dbReference type="Pfam" id="PF02954">
    <property type="entry name" value="HTH_8"/>
    <property type="match status" value="1"/>
</dbReference>
<dbReference type="Pfam" id="PF00158">
    <property type="entry name" value="Sigma54_activat"/>
    <property type="match status" value="1"/>
</dbReference>
<organism evidence="9 10">
    <name type="scientific">Azohydromonas lata</name>
    <dbReference type="NCBI Taxonomy" id="45677"/>
    <lineage>
        <taxon>Bacteria</taxon>
        <taxon>Pseudomonadati</taxon>
        <taxon>Pseudomonadota</taxon>
        <taxon>Betaproteobacteria</taxon>
        <taxon>Burkholderiales</taxon>
        <taxon>Sphaerotilaceae</taxon>
        <taxon>Azohydromonas</taxon>
    </lineage>
</organism>
<dbReference type="InterPro" id="IPR002078">
    <property type="entry name" value="Sigma_54_int"/>
</dbReference>
<dbReference type="PANTHER" id="PTHR32071">
    <property type="entry name" value="TRANSCRIPTIONAL REGULATORY PROTEIN"/>
    <property type="match status" value="1"/>
</dbReference>
<dbReference type="PROSITE" id="PS00676">
    <property type="entry name" value="SIGMA54_INTERACT_2"/>
    <property type="match status" value="1"/>
</dbReference>